<dbReference type="Proteomes" id="UP001295469">
    <property type="component" value="Chromosome A08"/>
</dbReference>
<name>A0A817A9T1_BRANA</name>
<reference evidence="2" key="1">
    <citation type="submission" date="2021-01" db="EMBL/GenBank/DDBJ databases">
        <authorList>
            <consortium name="Genoscope - CEA"/>
            <person name="William W."/>
        </authorList>
    </citation>
    <scope>NUCLEOTIDE SEQUENCE</scope>
</reference>
<feature type="compositionally biased region" description="Pro residues" evidence="1">
    <location>
        <begin position="97"/>
        <end position="106"/>
    </location>
</feature>
<dbReference type="AlphaFoldDB" id="A0A817A9T1"/>
<dbReference type="EMBL" id="HG994362">
    <property type="protein sequence ID" value="CAF2238745.1"/>
    <property type="molecule type" value="Genomic_DNA"/>
</dbReference>
<gene>
    <name evidence="2" type="ORF">DARMORV10_A08P16190.1</name>
</gene>
<feature type="non-terminal residue" evidence="2">
    <location>
        <position position="1"/>
    </location>
</feature>
<feature type="compositionally biased region" description="Low complexity" evidence="1">
    <location>
        <begin position="32"/>
        <end position="88"/>
    </location>
</feature>
<evidence type="ECO:0000313" key="2">
    <source>
        <dbReference type="EMBL" id="CAF2238745.1"/>
    </source>
</evidence>
<accession>A0A817A9T1</accession>
<feature type="region of interest" description="Disordered" evidence="1">
    <location>
        <begin position="19"/>
        <end position="106"/>
    </location>
</feature>
<proteinExistence type="predicted"/>
<sequence length="175" mass="18654">IPLPSFSSAFFSSAALASGFPPPPPRVSTKGSASTTPSSATTPSPATPISSPSSLPSLTRRSLSSPSAPLSPIFSSAALASGSPASTAKLSTDPRRPAPPWLRLPPPRAPRTTLFPLRRVSVLRRISVFRCVSVLPINKNESCHVLLHGDSCRNRGTLCWVSNEGWNFERKKRIE</sequence>
<evidence type="ECO:0000256" key="1">
    <source>
        <dbReference type="SAM" id="MobiDB-lite"/>
    </source>
</evidence>
<protein>
    <submittedName>
        <fullName evidence="2">(rape) hypothetical protein</fullName>
    </submittedName>
</protein>
<organism evidence="2">
    <name type="scientific">Brassica napus</name>
    <name type="common">Rape</name>
    <dbReference type="NCBI Taxonomy" id="3708"/>
    <lineage>
        <taxon>Eukaryota</taxon>
        <taxon>Viridiplantae</taxon>
        <taxon>Streptophyta</taxon>
        <taxon>Embryophyta</taxon>
        <taxon>Tracheophyta</taxon>
        <taxon>Spermatophyta</taxon>
        <taxon>Magnoliopsida</taxon>
        <taxon>eudicotyledons</taxon>
        <taxon>Gunneridae</taxon>
        <taxon>Pentapetalae</taxon>
        <taxon>rosids</taxon>
        <taxon>malvids</taxon>
        <taxon>Brassicales</taxon>
        <taxon>Brassicaceae</taxon>
        <taxon>Brassiceae</taxon>
        <taxon>Brassica</taxon>
    </lineage>
</organism>